<protein>
    <submittedName>
        <fullName evidence="1">Uncharacterized protein</fullName>
    </submittedName>
</protein>
<proteinExistence type="predicted"/>
<gene>
    <name evidence="1" type="ORF">D0Y65_015920</name>
</gene>
<dbReference type="EMBL" id="QZWG01000006">
    <property type="protein sequence ID" value="RZC09390.1"/>
    <property type="molecule type" value="Genomic_DNA"/>
</dbReference>
<accession>A0A445KFE4</accession>
<dbReference type="AlphaFoldDB" id="A0A445KFE4"/>
<sequence>MKWHFSQSQFMVSAENGDLNLGSTKVAGFTVKEKGVTGLKAETSVKELALNERQRRRIKSVVESKALVARVEIRTKIGLGLRGWNSPSISVTIVCGDVTMRQLQNGDPPLCSITLLKWSSRGLLSTILVGSTSNEGKQCFNFPAIILI</sequence>
<dbReference type="Proteomes" id="UP000289340">
    <property type="component" value="Chromosome 6"/>
</dbReference>
<evidence type="ECO:0000313" key="1">
    <source>
        <dbReference type="EMBL" id="RZC09390.1"/>
    </source>
</evidence>
<comment type="caution">
    <text evidence="1">The sequence shown here is derived from an EMBL/GenBank/DDBJ whole genome shotgun (WGS) entry which is preliminary data.</text>
</comment>
<reference evidence="1 2" key="1">
    <citation type="submission" date="2018-09" db="EMBL/GenBank/DDBJ databases">
        <title>A high-quality reference genome of wild soybean provides a powerful tool to mine soybean genomes.</title>
        <authorList>
            <person name="Xie M."/>
            <person name="Chung C.Y.L."/>
            <person name="Li M.-W."/>
            <person name="Wong F.-L."/>
            <person name="Chan T.-F."/>
            <person name="Lam H.-M."/>
        </authorList>
    </citation>
    <scope>NUCLEOTIDE SEQUENCE [LARGE SCALE GENOMIC DNA]</scope>
    <source>
        <strain evidence="2">cv. W05</strain>
        <tissue evidence="1">Hypocotyl of etiolated seedlings</tissue>
    </source>
</reference>
<name>A0A445KFE4_GLYSO</name>
<keyword evidence="2" id="KW-1185">Reference proteome</keyword>
<evidence type="ECO:0000313" key="2">
    <source>
        <dbReference type="Proteomes" id="UP000289340"/>
    </source>
</evidence>
<organism evidence="1 2">
    <name type="scientific">Glycine soja</name>
    <name type="common">Wild soybean</name>
    <dbReference type="NCBI Taxonomy" id="3848"/>
    <lineage>
        <taxon>Eukaryota</taxon>
        <taxon>Viridiplantae</taxon>
        <taxon>Streptophyta</taxon>
        <taxon>Embryophyta</taxon>
        <taxon>Tracheophyta</taxon>
        <taxon>Spermatophyta</taxon>
        <taxon>Magnoliopsida</taxon>
        <taxon>eudicotyledons</taxon>
        <taxon>Gunneridae</taxon>
        <taxon>Pentapetalae</taxon>
        <taxon>rosids</taxon>
        <taxon>fabids</taxon>
        <taxon>Fabales</taxon>
        <taxon>Fabaceae</taxon>
        <taxon>Papilionoideae</taxon>
        <taxon>50 kb inversion clade</taxon>
        <taxon>NPAAA clade</taxon>
        <taxon>indigoferoid/millettioid clade</taxon>
        <taxon>Phaseoleae</taxon>
        <taxon>Glycine</taxon>
        <taxon>Glycine subgen. Soja</taxon>
    </lineage>
</organism>